<dbReference type="SUPFAM" id="SSF100950">
    <property type="entry name" value="NagB/RpiA/CoA transferase-like"/>
    <property type="match status" value="1"/>
</dbReference>
<dbReference type="GO" id="GO:0046872">
    <property type="term" value="F:metal ion binding"/>
    <property type="evidence" value="ECO:0007669"/>
    <property type="project" value="UniProtKB-KW"/>
</dbReference>
<dbReference type="Pfam" id="PF01812">
    <property type="entry name" value="5-FTHF_cyc-lig"/>
    <property type="match status" value="1"/>
</dbReference>
<dbReference type="EC" id="6.3.3.2" evidence="5"/>
<comment type="cofactor">
    <cofactor evidence="5">
        <name>Mg(2+)</name>
        <dbReference type="ChEBI" id="CHEBI:18420"/>
    </cofactor>
</comment>
<evidence type="ECO:0000256" key="2">
    <source>
        <dbReference type="ARBA" id="ARBA00022741"/>
    </source>
</evidence>
<dbReference type="InterPro" id="IPR037171">
    <property type="entry name" value="NagB/RpiA_transferase-like"/>
</dbReference>
<dbReference type="PANTHER" id="PTHR23407">
    <property type="entry name" value="ATPASE INHIBITOR/5-FORMYLTETRAHYDROFOLATE CYCLO-LIGASE"/>
    <property type="match status" value="1"/>
</dbReference>
<dbReference type="Gene3D" id="3.40.50.10420">
    <property type="entry name" value="NagB/RpiA/CoA transferase-like"/>
    <property type="match status" value="1"/>
</dbReference>
<keyword evidence="3 4" id="KW-0067">ATP-binding</keyword>
<comment type="catalytic activity">
    <reaction evidence="5">
        <text>(6S)-5-formyl-5,6,7,8-tetrahydrofolate + ATP = (6R)-5,10-methenyltetrahydrofolate + ADP + phosphate</text>
        <dbReference type="Rhea" id="RHEA:10488"/>
        <dbReference type="ChEBI" id="CHEBI:30616"/>
        <dbReference type="ChEBI" id="CHEBI:43474"/>
        <dbReference type="ChEBI" id="CHEBI:57455"/>
        <dbReference type="ChEBI" id="CHEBI:57457"/>
        <dbReference type="ChEBI" id="CHEBI:456216"/>
        <dbReference type="EC" id="6.3.3.2"/>
    </reaction>
</comment>
<keyword evidence="6" id="KW-0436">Ligase</keyword>
<dbReference type="PIRSF" id="PIRSF006806">
    <property type="entry name" value="FTHF_cligase"/>
    <property type="match status" value="1"/>
</dbReference>
<dbReference type="EMBL" id="DRKP01000096">
    <property type="protein sequence ID" value="HEB96462.1"/>
    <property type="molecule type" value="Genomic_DNA"/>
</dbReference>
<dbReference type="Proteomes" id="UP000886251">
    <property type="component" value="Unassembled WGS sequence"/>
</dbReference>
<gene>
    <name evidence="6" type="ORF">ENI96_08530</name>
</gene>
<feature type="binding site" evidence="4">
    <location>
        <begin position="136"/>
        <end position="144"/>
    </location>
    <ligand>
        <name>ATP</name>
        <dbReference type="ChEBI" id="CHEBI:30616"/>
    </ligand>
</feature>
<reference evidence="6" key="1">
    <citation type="journal article" date="2020" name="mSystems">
        <title>Genome- and Community-Level Interaction Insights into Carbon Utilization and Element Cycling Functions of Hydrothermarchaeota in Hydrothermal Sediment.</title>
        <authorList>
            <person name="Zhou Z."/>
            <person name="Liu Y."/>
            <person name="Xu W."/>
            <person name="Pan J."/>
            <person name="Luo Z.H."/>
            <person name="Li M."/>
        </authorList>
    </citation>
    <scope>NUCLEOTIDE SEQUENCE [LARGE SCALE GENOMIC DNA]</scope>
    <source>
        <strain evidence="6">HyVt-443</strain>
    </source>
</reference>
<keyword evidence="5" id="KW-0460">Magnesium</keyword>
<sequence>MSDSVPELRRSLRRRRRAIPEPVRRDHALQAAANFRCSPLFLRYRRIGLYLANDGELDPGPLADAAFDSGKRLYLPVLRPLARPSLWFSEYLPDGRLLRNRYGIPEPDIRAHPPLPPWGLDLLLLPLVGFDDAGRRLGMGGGFYDRTLAYLRHRRHWRRPLLIGLAHECQRVDRLPDRPWDVPLNGILTESRLQMFRASG</sequence>
<evidence type="ECO:0000313" key="6">
    <source>
        <dbReference type="EMBL" id="HEB96462.1"/>
    </source>
</evidence>
<dbReference type="InterPro" id="IPR002698">
    <property type="entry name" value="FTHF_cligase"/>
</dbReference>
<evidence type="ECO:0000256" key="1">
    <source>
        <dbReference type="ARBA" id="ARBA00010638"/>
    </source>
</evidence>
<dbReference type="NCBIfam" id="TIGR02727">
    <property type="entry name" value="MTHFS_bact"/>
    <property type="match status" value="1"/>
</dbReference>
<comment type="similarity">
    <text evidence="1 5">Belongs to the 5-formyltetrahydrofolate cyclo-ligase family.</text>
</comment>
<feature type="binding site" evidence="4">
    <location>
        <position position="56"/>
    </location>
    <ligand>
        <name>substrate</name>
    </ligand>
</feature>
<dbReference type="GO" id="GO:0035999">
    <property type="term" value="P:tetrahydrofolate interconversion"/>
    <property type="evidence" value="ECO:0007669"/>
    <property type="project" value="TreeGrafter"/>
</dbReference>
<name>A0A831RJI5_9GAMM</name>
<dbReference type="AlphaFoldDB" id="A0A831RJI5"/>
<dbReference type="GO" id="GO:0005524">
    <property type="term" value="F:ATP binding"/>
    <property type="evidence" value="ECO:0007669"/>
    <property type="project" value="UniProtKB-KW"/>
</dbReference>
<evidence type="ECO:0000256" key="3">
    <source>
        <dbReference type="ARBA" id="ARBA00022840"/>
    </source>
</evidence>
<proteinExistence type="inferred from homology"/>
<keyword evidence="5" id="KW-0479">Metal-binding</keyword>
<protein>
    <recommendedName>
        <fullName evidence="5">5-formyltetrahydrofolate cyclo-ligase</fullName>
        <ecNumber evidence="5">6.3.3.2</ecNumber>
    </recommendedName>
</protein>
<evidence type="ECO:0000256" key="4">
    <source>
        <dbReference type="PIRSR" id="PIRSR006806-1"/>
    </source>
</evidence>
<evidence type="ECO:0000256" key="5">
    <source>
        <dbReference type="RuleBase" id="RU361279"/>
    </source>
</evidence>
<keyword evidence="2 4" id="KW-0547">Nucleotide-binding</keyword>
<dbReference type="GO" id="GO:0009396">
    <property type="term" value="P:folic acid-containing compound biosynthetic process"/>
    <property type="evidence" value="ECO:0007669"/>
    <property type="project" value="TreeGrafter"/>
</dbReference>
<dbReference type="InterPro" id="IPR024185">
    <property type="entry name" value="FTHF_cligase-like_sf"/>
</dbReference>
<comment type="caution">
    <text evidence="6">The sequence shown here is derived from an EMBL/GenBank/DDBJ whole genome shotgun (WGS) entry which is preliminary data.</text>
</comment>
<dbReference type="PANTHER" id="PTHR23407:SF1">
    <property type="entry name" value="5-FORMYLTETRAHYDROFOLATE CYCLO-LIGASE"/>
    <property type="match status" value="1"/>
</dbReference>
<dbReference type="GO" id="GO:0030272">
    <property type="term" value="F:5-formyltetrahydrofolate cyclo-ligase activity"/>
    <property type="evidence" value="ECO:0007669"/>
    <property type="project" value="UniProtKB-EC"/>
</dbReference>
<feature type="binding site" evidence="4">
    <location>
        <position position="51"/>
    </location>
    <ligand>
        <name>substrate</name>
    </ligand>
</feature>
<accession>A0A831RJI5</accession>
<organism evidence="6">
    <name type="scientific">Sedimenticola thiotaurini</name>
    <dbReference type="NCBI Taxonomy" id="1543721"/>
    <lineage>
        <taxon>Bacteria</taxon>
        <taxon>Pseudomonadati</taxon>
        <taxon>Pseudomonadota</taxon>
        <taxon>Gammaproteobacteria</taxon>
        <taxon>Chromatiales</taxon>
        <taxon>Sedimenticolaceae</taxon>
        <taxon>Sedimenticola</taxon>
    </lineage>
</organism>